<keyword evidence="5" id="KW-1185">Reference proteome</keyword>
<feature type="transmembrane region" description="Helical" evidence="2">
    <location>
        <begin position="681"/>
        <end position="703"/>
    </location>
</feature>
<dbReference type="InterPro" id="IPR000008">
    <property type="entry name" value="C2_dom"/>
</dbReference>
<evidence type="ECO:0000313" key="4">
    <source>
        <dbReference type="EMBL" id="GMH52774.1"/>
    </source>
</evidence>
<feature type="domain" description="C2" evidence="3">
    <location>
        <begin position="237"/>
        <end position="370"/>
    </location>
</feature>
<dbReference type="SMART" id="SM00239">
    <property type="entry name" value="C2"/>
    <property type="match status" value="1"/>
</dbReference>
<reference evidence="4" key="1">
    <citation type="submission" date="2022-07" db="EMBL/GenBank/DDBJ databases">
        <title>Genome analysis of Parmales, a sister group of diatoms, reveals the evolutionary specialization of diatoms from phago-mixotrophs to photoautotrophs.</title>
        <authorList>
            <person name="Ban H."/>
            <person name="Sato S."/>
            <person name="Yoshikawa S."/>
            <person name="Kazumasa Y."/>
            <person name="Nakamura Y."/>
            <person name="Ichinomiya M."/>
            <person name="Saitoh K."/>
            <person name="Sato N."/>
            <person name="Blanc-Mathieu R."/>
            <person name="Endo H."/>
            <person name="Kuwata A."/>
            <person name="Ogata H."/>
        </authorList>
    </citation>
    <scope>NUCLEOTIDE SEQUENCE</scope>
</reference>
<feature type="compositionally biased region" description="Polar residues" evidence="1">
    <location>
        <begin position="188"/>
        <end position="203"/>
    </location>
</feature>
<evidence type="ECO:0000256" key="2">
    <source>
        <dbReference type="SAM" id="Phobius"/>
    </source>
</evidence>
<keyword evidence="2" id="KW-0812">Transmembrane</keyword>
<feature type="region of interest" description="Disordered" evidence="1">
    <location>
        <begin position="182"/>
        <end position="210"/>
    </location>
</feature>
<dbReference type="Proteomes" id="UP001165082">
    <property type="component" value="Unassembled WGS sequence"/>
</dbReference>
<dbReference type="EMBL" id="BRXZ01002034">
    <property type="protein sequence ID" value="GMH52774.1"/>
    <property type="molecule type" value="Genomic_DNA"/>
</dbReference>
<evidence type="ECO:0000313" key="5">
    <source>
        <dbReference type="Proteomes" id="UP001165082"/>
    </source>
</evidence>
<dbReference type="OrthoDB" id="67700at2759"/>
<dbReference type="PANTHER" id="PTHR40849">
    <property type="entry name" value="C2 CALCIUM-DEPENDENT MEMBRANE TARGETING"/>
    <property type="match status" value="1"/>
</dbReference>
<gene>
    <name evidence="4" type="ORF">TrRE_jg12193</name>
</gene>
<feature type="transmembrane region" description="Helical" evidence="2">
    <location>
        <begin position="512"/>
        <end position="534"/>
    </location>
</feature>
<dbReference type="SUPFAM" id="SSF49562">
    <property type="entry name" value="C2 domain (Calcium/lipid-binding domain, CaLB)"/>
    <property type="match status" value="1"/>
</dbReference>
<dbReference type="InterPro" id="IPR035892">
    <property type="entry name" value="C2_domain_sf"/>
</dbReference>
<dbReference type="Pfam" id="PF00168">
    <property type="entry name" value="C2"/>
    <property type="match status" value="1"/>
</dbReference>
<accession>A0A9W7DQS9</accession>
<proteinExistence type="predicted"/>
<dbReference type="CDD" id="cd00030">
    <property type="entry name" value="C2"/>
    <property type="match status" value="1"/>
</dbReference>
<sequence>MPRRHRVKSDFKTAYIPSYPAVDSEGRNSSGRVFCLCGDFTMGEIRYVAGSHRPVVGVPSFERGDKRVTSVEILPGGGGPNRALTNLRLTVERPRPTPASPVPKPSTRNVRAVRHVDCYPSGVLLLTENLHLDNLPPHSIYLMPNTRTARHFSKAYYVEQEVYDSFLASRVKGAGDFDVLEDGDFEDSSPTSSSVRMASSPTGSRGLGGAEMDVVEGQHEKQNELGAAWDMMNMELGDVRVMMNLKSREGDKDDIFLQVRVVEGKGLKAMDMNGLSDPYCVVYVADDEGQKIDTVGEFRTHTVQRTLTPFWNDAFDIGSNCGIRVDDYTLVVEVWDADKWSSDDMIGTVRIPLWNIPQRWDHQPPVDMWMPLHPGKSWMKTEVESIIHMVTEQERVSAICQYSQRRTVATIDATLLKLGNKWRDNVTNDYYMPELVAAGVGGFVDRIWMEVQLQVMQLVKGVLNVHTLEKYEDAAIHNKVVVCRCCNRLTAWYRYHMDPFDKTIWGRVRDPVYVIFTILNLVPYLGFQTVLFLIKLIAIETKDDYQCIQYIESFKGLQFVQSLFFVVRGVVAYLQCAGLEDATSHTTRAKRVKATILKYNVKTGMHTLVYNFERDRAKKLGMAKHAVHYKDLQRENFKMLKLPGVPKNVMNFLFWYDLAVFLVVWGLGTATILIWGEEEWMAYGVVYWCRVFCQLFSFPFLLLKIPGLKVLVTHAKKTGYKPNGSLVLHKKRKAR</sequence>
<feature type="transmembrane region" description="Helical" evidence="2">
    <location>
        <begin position="653"/>
        <end position="675"/>
    </location>
</feature>
<keyword evidence="2" id="KW-0472">Membrane</keyword>
<evidence type="ECO:0000256" key="1">
    <source>
        <dbReference type="SAM" id="MobiDB-lite"/>
    </source>
</evidence>
<dbReference type="Gene3D" id="2.60.40.150">
    <property type="entry name" value="C2 domain"/>
    <property type="match status" value="1"/>
</dbReference>
<dbReference type="PANTHER" id="PTHR40849:SF2">
    <property type="entry name" value="RGS DOMAIN-CONTAINING PROTEIN"/>
    <property type="match status" value="1"/>
</dbReference>
<organism evidence="4 5">
    <name type="scientific">Triparma retinervis</name>
    <dbReference type="NCBI Taxonomy" id="2557542"/>
    <lineage>
        <taxon>Eukaryota</taxon>
        <taxon>Sar</taxon>
        <taxon>Stramenopiles</taxon>
        <taxon>Ochrophyta</taxon>
        <taxon>Bolidophyceae</taxon>
        <taxon>Parmales</taxon>
        <taxon>Triparmaceae</taxon>
        <taxon>Triparma</taxon>
    </lineage>
</organism>
<dbReference type="AlphaFoldDB" id="A0A9W7DQS9"/>
<keyword evidence="2" id="KW-1133">Transmembrane helix</keyword>
<evidence type="ECO:0000259" key="3">
    <source>
        <dbReference type="PROSITE" id="PS50004"/>
    </source>
</evidence>
<dbReference type="PROSITE" id="PS50004">
    <property type="entry name" value="C2"/>
    <property type="match status" value="1"/>
</dbReference>
<name>A0A9W7DQS9_9STRA</name>
<comment type="caution">
    <text evidence="4">The sequence shown here is derived from an EMBL/GenBank/DDBJ whole genome shotgun (WGS) entry which is preliminary data.</text>
</comment>
<protein>
    <recommendedName>
        <fullName evidence="3">C2 domain-containing protein</fullName>
    </recommendedName>
</protein>